<evidence type="ECO:0000313" key="2">
    <source>
        <dbReference type="EMBL" id="CAD6241798.1"/>
    </source>
</evidence>
<feature type="compositionally biased region" description="Polar residues" evidence="1">
    <location>
        <begin position="54"/>
        <end position="65"/>
    </location>
</feature>
<proteinExistence type="predicted"/>
<accession>A0A811PHS7</accession>
<feature type="compositionally biased region" description="Basic and acidic residues" evidence="1">
    <location>
        <begin position="36"/>
        <end position="45"/>
    </location>
</feature>
<evidence type="ECO:0000256" key="1">
    <source>
        <dbReference type="SAM" id="MobiDB-lite"/>
    </source>
</evidence>
<protein>
    <submittedName>
        <fullName evidence="2">Uncharacterized protein</fullName>
    </submittedName>
</protein>
<keyword evidence="3" id="KW-1185">Reference proteome</keyword>
<dbReference type="EMBL" id="CAJGYO010000007">
    <property type="protein sequence ID" value="CAD6241798.1"/>
    <property type="molecule type" value="Genomic_DNA"/>
</dbReference>
<evidence type="ECO:0000313" key="3">
    <source>
        <dbReference type="Proteomes" id="UP000604825"/>
    </source>
</evidence>
<sequence length="103" mass="11053">MGEVHAKVQDNSTDWGTEKPTGEAIVSGQPVEMDTWADKGAKMDSDAGDDNWEKSSSTPEASNKNQKIHGTKEKEMEVMAPGRRSLMMAMAIGSIPATGMGRV</sequence>
<gene>
    <name evidence="2" type="ORF">NCGR_LOCUS27470</name>
</gene>
<organism evidence="2 3">
    <name type="scientific">Miscanthus lutarioriparius</name>
    <dbReference type="NCBI Taxonomy" id="422564"/>
    <lineage>
        <taxon>Eukaryota</taxon>
        <taxon>Viridiplantae</taxon>
        <taxon>Streptophyta</taxon>
        <taxon>Embryophyta</taxon>
        <taxon>Tracheophyta</taxon>
        <taxon>Spermatophyta</taxon>
        <taxon>Magnoliopsida</taxon>
        <taxon>Liliopsida</taxon>
        <taxon>Poales</taxon>
        <taxon>Poaceae</taxon>
        <taxon>PACMAD clade</taxon>
        <taxon>Panicoideae</taxon>
        <taxon>Andropogonodae</taxon>
        <taxon>Andropogoneae</taxon>
        <taxon>Saccharinae</taxon>
        <taxon>Miscanthus</taxon>
    </lineage>
</organism>
<dbReference type="AlphaFoldDB" id="A0A811PHS7"/>
<name>A0A811PHS7_9POAL</name>
<comment type="caution">
    <text evidence="2">The sequence shown here is derived from an EMBL/GenBank/DDBJ whole genome shotgun (WGS) entry which is preliminary data.</text>
</comment>
<dbReference type="Proteomes" id="UP000604825">
    <property type="component" value="Unassembled WGS sequence"/>
</dbReference>
<feature type="region of interest" description="Disordered" evidence="1">
    <location>
        <begin position="1"/>
        <end position="75"/>
    </location>
</feature>
<reference evidence="2" key="1">
    <citation type="submission" date="2020-10" db="EMBL/GenBank/DDBJ databases">
        <authorList>
            <person name="Han B."/>
            <person name="Lu T."/>
            <person name="Zhao Q."/>
            <person name="Huang X."/>
            <person name="Zhao Y."/>
        </authorList>
    </citation>
    <scope>NUCLEOTIDE SEQUENCE</scope>
</reference>